<sequence length="337" mass="38299">MDIGALILKNLAKHKEIKVAQITKATGFSRTYINRFFQELKNEGKIVLIGRANKARYIMPGKKAKTAALEISRILRNKNLSEDLVLDEIKQDTGIFLPLPANISKIIDYAFTEMLNNAITHSRSKTVKVSMKKEDSLIRFEVRDKGVGIFNNIIKKRRLKNELEAIQDLLKGKQTTAPKEHTGEGIFFTSKLADKLVIQSSTKKLIFDNILKDIFIKGAKILKGTKVNFEISTKSKTDLGTVFKKFTGNAFAFSKTEVNANLYKMDTDFISRSQARRILSGLDKFRTITLDFQGVETVGQGFADEVFRVWQRHHQGTKIKYKNANENVEFMIKRTLA</sequence>
<dbReference type="AlphaFoldDB" id="A0A2H0KSQ3"/>
<proteinExistence type="predicted"/>
<keyword evidence="3" id="KW-0418">Kinase</keyword>
<evidence type="ECO:0000259" key="2">
    <source>
        <dbReference type="Pfam" id="PF14213"/>
    </source>
</evidence>
<organism evidence="3 4">
    <name type="scientific">Candidatus Portnoybacteria bacterium CG11_big_fil_rev_8_21_14_0_20_40_15</name>
    <dbReference type="NCBI Taxonomy" id="1974817"/>
    <lineage>
        <taxon>Bacteria</taxon>
        <taxon>Candidatus Portnoyibacteriota</taxon>
    </lineage>
</organism>
<accession>A0A2H0KSQ3</accession>
<evidence type="ECO:0000313" key="4">
    <source>
        <dbReference type="Proteomes" id="UP000229317"/>
    </source>
</evidence>
<dbReference type="Proteomes" id="UP000229317">
    <property type="component" value="Unassembled WGS sequence"/>
</dbReference>
<feature type="domain" description="Histidine kinase/HSP90-like ATPase" evidence="1">
    <location>
        <begin position="100"/>
        <end position="202"/>
    </location>
</feature>
<evidence type="ECO:0000313" key="3">
    <source>
        <dbReference type="EMBL" id="PIQ75191.1"/>
    </source>
</evidence>
<dbReference type="Pfam" id="PF14213">
    <property type="entry name" value="DUF4325"/>
    <property type="match status" value="1"/>
</dbReference>
<keyword evidence="3" id="KW-0808">Transferase</keyword>
<reference evidence="3 4" key="1">
    <citation type="submission" date="2017-09" db="EMBL/GenBank/DDBJ databases">
        <title>Depth-based differentiation of microbial function through sediment-hosted aquifers and enrichment of novel symbionts in the deep terrestrial subsurface.</title>
        <authorList>
            <person name="Probst A.J."/>
            <person name="Ladd B."/>
            <person name="Jarett J.K."/>
            <person name="Geller-Mcgrath D.E."/>
            <person name="Sieber C.M."/>
            <person name="Emerson J.B."/>
            <person name="Anantharaman K."/>
            <person name="Thomas B.C."/>
            <person name="Malmstrom R."/>
            <person name="Stieglmeier M."/>
            <person name="Klingl A."/>
            <person name="Woyke T."/>
            <person name="Ryan C.M."/>
            <person name="Banfield J.F."/>
        </authorList>
    </citation>
    <scope>NUCLEOTIDE SEQUENCE [LARGE SCALE GENOMIC DNA]</scope>
    <source>
        <strain evidence="3">CG11_big_fil_rev_8_21_14_0_20_40_15</strain>
    </source>
</reference>
<dbReference type="SUPFAM" id="SSF55874">
    <property type="entry name" value="ATPase domain of HSP90 chaperone/DNA topoisomerase II/histidine kinase"/>
    <property type="match status" value="1"/>
</dbReference>
<evidence type="ECO:0000259" key="1">
    <source>
        <dbReference type="Pfam" id="PF13581"/>
    </source>
</evidence>
<dbReference type="Gene3D" id="1.10.10.10">
    <property type="entry name" value="Winged helix-like DNA-binding domain superfamily/Winged helix DNA-binding domain"/>
    <property type="match status" value="1"/>
</dbReference>
<name>A0A2H0KSQ3_9BACT</name>
<comment type="caution">
    <text evidence="3">The sequence shown here is derived from an EMBL/GenBank/DDBJ whole genome shotgun (WGS) entry which is preliminary data.</text>
</comment>
<dbReference type="EMBL" id="PCVO01000037">
    <property type="protein sequence ID" value="PIQ75191.1"/>
    <property type="molecule type" value="Genomic_DNA"/>
</dbReference>
<dbReference type="InterPro" id="IPR036388">
    <property type="entry name" value="WH-like_DNA-bd_sf"/>
</dbReference>
<dbReference type="Pfam" id="PF13581">
    <property type="entry name" value="HATPase_c_2"/>
    <property type="match status" value="1"/>
</dbReference>
<dbReference type="Gene3D" id="3.30.565.10">
    <property type="entry name" value="Histidine kinase-like ATPase, C-terminal domain"/>
    <property type="match status" value="1"/>
</dbReference>
<feature type="domain" description="DUF4325" evidence="2">
    <location>
        <begin position="275"/>
        <end position="328"/>
    </location>
</feature>
<dbReference type="InterPro" id="IPR003594">
    <property type="entry name" value="HATPase_dom"/>
</dbReference>
<dbReference type="InterPro" id="IPR036890">
    <property type="entry name" value="HATPase_C_sf"/>
</dbReference>
<dbReference type="InterPro" id="IPR025474">
    <property type="entry name" value="DUF4325"/>
</dbReference>
<gene>
    <name evidence="3" type="ORF">COV84_02480</name>
</gene>
<dbReference type="GO" id="GO:0016301">
    <property type="term" value="F:kinase activity"/>
    <property type="evidence" value="ECO:0007669"/>
    <property type="project" value="UniProtKB-KW"/>
</dbReference>
<protein>
    <submittedName>
        <fullName evidence="3">Histidine kinase</fullName>
    </submittedName>
</protein>